<dbReference type="OrthoDB" id="5240402at2"/>
<sequence>MEHIGIVLGTKPISPLEFWIGVSEGHILELDHVVYVESKAGNQKVIFYGIVQEVHKFLEGAESVYDARLATDGIIPVEVAYTAKVSVTRIEPELFLPPAPGDKVYRAIGHHFEKALYYDQMKTKIPAGLTRSGEPVYINYHFINGKEGAHVSISGMSGIATKTSYAMFLLYSIINKADDMKDIHGMVFNVKGKDLLWIDKKNKYLSQEDKEAWLRLGLKPEPFKNVIFYVPPEEKNPDIPDCERLDEKVVPFYWSMREFAEDGLLKFMFVEGEEGMSNINYTIDKVANKLYTLAKNSPVGRLIDDYGRDIEDLDAFEKILEEAIQDKEQNKSSEIYKSWFGDAQLQTTYAFMRRFHRAKTYIRRFVRSQGSSPIKWQDHKLSVIDISGLHSIAKMFVVGAILRKVFREKEETSKSYPKIFVVLDELNKYAPKDSWSPIKDIILDIAERGRSLGVILIGAQQTASEIEKRVIANSAVKVVGRMDSSEVMGKEYEFLLGNFRQRAIMLKKGTMIMYQPDIPTPLVFRFPRPSWATRKEEVEEEVHVPEDFGNF</sequence>
<gene>
    <name evidence="1" type="ORF">SAMN06265353_0302</name>
</gene>
<reference evidence="2" key="1">
    <citation type="submission" date="2017-09" db="EMBL/GenBank/DDBJ databases">
        <authorList>
            <person name="Varghese N."/>
            <person name="Submissions S."/>
        </authorList>
    </citation>
    <scope>NUCLEOTIDE SEQUENCE [LARGE SCALE GENOMIC DNA]</scope>
    <source>
        <strain evidence="2">DSM 2913</strain>
    </source>
</reference>
<dbReference type="PANTHER" id="PTHR30121:SF6">
    <property type="entry name" value="SLR6007 PROTEIN"/>
    <property type="match status" value="1"/>
</dbReference>
<dbReference type="InterPro" id="IPR027417">
    <property type="entry name" value="P-loop_NTPase"/>
</dbReference>
<dbReference type="Proteomes" id="UP000218627">
    <property type="component" value="Unassembled WGS sequence"/>
</dbReference>
<evidence type="ECO:0000313" key="2">
    <source>
        <dbReference type="Proteomes" id="UP000218627"/>
    </source>
</evidence>
<dbReference type="PANTHER" id="PTHR30121">
    <property type="entry name" value="UNCHARACTERIZED PROTEIN YJGR-RELATED"/>
    <property type="match status" value="1"/>
</dbReference>
<dbReference type="EMBL" id="OBEN01000001">
    <property type="protein sequence ID" value="SNZ11670.1"/>
    <property type="molecule type" value="Genomic_DNA"/>
</dbReference>
<dbReference type="SUPFAM" id="SSF52540">
    <property type="entry name" value="P-loop containing nucleoside triphosphate hydrolases"/>
    <property type="match status" value="1"/>
</dbReference>
<dbReference type="InterPro" id="IPR051162">
    <property type="entry name" value="T4SS_component"/>
</dbReference>
<name>A0A285NQ73_9AQUI</name>
<organism evidence="1 2">
    <name type="scientific">Hydrogenobacter hydrogenophilus</name>
    <dbReference type="NCBI Taxonomy" id="35835"/>
    <lineage>
        <taxon>Bacteria</taxon>
        <taxon>Pseudomonadati</taxon>
        <taxon>Aquificota</taxon>
        <taxon>Aquificia</taxon>
        <taxon>Aquificales</taxon>
        <taxon>Aquificaceae</taxon>
        <taxon>Hydrogenobacter</taxon>
    </lineage>
</organism>
<protein>
    <recommendedName>
        <fullName evidence="3">Helicase HerA central domain-containing protein</fullName>
    </recommendedName>
</protein>
<keyword evidence="2" id="KW-1185">Reference proteome</keyword>
<evidence type="ECO:0000313" key="1">
    <source>
        <dbReference type="EMBL" id="SNZ11670.1"/>
    </source>
</evidence>
<accession>A0A285NQ73</accession>
<dbReference type="RefSeq" id="WP_096600365.1">
    <property type="nucleotide sequence ID" value="NZ_OBEN01000001.1"/>
</dbReference>
<proteinExistence type="predicted"/>
<evidence type="ECO:0008006" key="3">
    <source>
        <dbReference type="Google" id="ProtNLM"/>
    </source>
</evidence>
<dbReference type="Gene3D" id="3.40.50.300">
    <property type="entry name" value="P-loop containing nucleotide triphosphate hydrolases"/>
    <property type="match status" value="1"/>
</dbReference>
<dbReference type="AlphaFoldDB" id="A0A285NQ73"/>